<evidence type="ECO:0000256" key="2">
    <source>
        <dbReference type="ARBA" id="ARBA00022475"/>
    </source>
</evidence>
<comment type="subcellular location">
    <subcellularLocation>
        <location evidence="1">Cell membrane</location>
        <topology evidence="1">Multi-pass membrane protein</topology>
    </subcellularLocation>
</comment>
<dbReference type="CDD" id="cd05387">
    <property type="entry name" value="BY-kinase"/>
    <property type="match status" value="1"/>
</dbReference>
<name>A0A6J7GB28_9ZZZZ</name>
<sequence>MDIKRAFVILLERWWIVAVTLVIGIGAAIVATIVTPPQYTSNAQLFVSTTGGTSSTESYQGDQFSQQRATSYAQILSSEILGQRVADALGLNLSGSAVAGKVTATVVPQTVLLDVSVTDSSADRAAEIANTLSDEFIAYIVPLETPTGQDQARATVTVVNGAEAASSPTSPKLATYLIYGATGGILLGILLVILVTTLDRRVTKRSDAESLTGLPVLGPVASVSRSPEGRRAQLDKWTSPDAEAFRKVRVHLQSIPTGPQVILVTSSSAKESTINFSVDLAVALAESDHRTVLIETDSAHPALAEQLSLPPSAGLVGVLADTADRPENPDHFASPTTDRYLDAIPVGVGLDATPMLSTTAMRDLVETLRTSYSYLVIDAPPLSSSGSAAVLAGLCDGTLLVIDTKLARDRDVSAAVRELQGSDARPIAAVMASASRKR</sequence>
<evidence type="ECO:0000256" key="7">
    <source>
        <dbReference type="ARBA" id="ARBA00023136"/>
    </source>
</evidence>
<keyword evidence="4" id="KW-0547">Nucleotide-binding</keyword>
<reference evidence="10" key="1">
    <citation type="submission" date="2020-05" db="EMBL/GenBank/DDBJ databases">
        <authorList>
            <person name="Chiriac C."/>
            <person name="Salcher M."/>
            <person name="Ghai R."/>
            <person name="Kavagutti S V."/>
        </authorList>
    </citation>
    <scope>NUCLEOTIDE SEQUENCE</scope>
</reference>
<dbReference type="InterPro" id="IPR050445">
    <property type="entry name" value="Bact_polysacc_biosynth/exp"/>
</dbReference>
<dbReference type="Pfam" id="PF02706">
    <property type="entry name" value="Wzz"/>
    <property type="match status" value="1"/>
</dbReference>
<dbReference type="SUPFAM" id="SSF52540">
    <property type="entry name" value="P-loop containing nucleoside triphosphate hydrolases"/>
    <property type="match status" value="1"/>
</dbReference>
<feature type="transmembrane region" description="Helical" evidence="8">
    <location>
        <begin position="14"/>
        <end position="34"/>
    </location>
</feature>
<dbReference type="GO" id="GO:0004713">
    <property type="term" value="F:protein tyrosine kinase activity"/>
    <property type="evidence" value="ECO:0007669"/>
    <property type="project" value="TreeGrafter"/>
</dbReference>
<evidence type="ECO:0000256" key="6">
    <source>
        <dbReference type="ARBA" id="ARBA00022989"/>
    </source>
</evidence>
<dbReference type="AlphaFoldDB" id="A0A6J7GB28"/>
<dbReference type="InterPro" id="IPR003856">
    <property type="entry name" value="LPS_length_determ_N"/>
</dbReference>
<keyword evidence="3 8" id="KW-0812">Transmembrane</keyword>
<feature type="transmembrane region" description="Helical" evidence="8">
    <location>
        <begin position="176"/>
        <end position="198"/>
    </location>
</feature>
<keyword evidence="6 8" id="KW-1133">Transmembrane helix</keyword>
<keyword evidence="5" id="KW-0067">ATP-binding</keyword>
<organism evidence="10">
    <name type="scientific">freshwater metagenome</name>
    <dbReference type="NCBI Taxonomy" id="449393"/>
    <lineage>
        <taxon>unclassified sequences</taxon>
        <taxon>metagenomes</taxon>
        <taxon>ecological metagenomes</taxon>
    </lineage>
</organism>
<evidence type="ECO:0000256" key="4">
    <source>
        <dbReference type="ARBA" id="ARBA00022741"/>
    </source>
</evidence>
<evidence type="ECO:0000256" key="1">
    <source>
        <dbReference type="ARBA" id="ARBA00004651"/>
    </source>
</evidence>
<protein>
    <submittedName>
        <fullName evidence="10">Unannotated protein</fullName>
    </submittedName>
</protein>
<gene>
    <name evidence="10" type="ORF">UFOPK3472_02475</name>
</gene>
<dbReference type="PANTHER" id="PTHR32309:SF31">
    <property type="entry name" value="CAPSULAR EXOPOLYSACCHARIDE FAMILY"/>
    <property type="match status" value="1"/>
</dbReference>
<accession>A0A6J7GB28</accession>
<evidence type="ECO:0000256" key="8">
    <source>
        <dbReference type="SAM" id="Phobius"/>
    </source>
</evidence>
<dbReference type="PANTHER" id="PTHR32309">
    <property type="entry name" value="TYROSINE-PROTEIN KINASE"/>
    <property type="match status" value="1"/>
</dbReference>
<evidence type="ECO:0000259" key="9">
    <source>
        <dbReference type="Pfam" id="PF02706"/>
    </source>
</evidence>
<dbReference type="EMBL" id="CAFBLX010000184">
    <property type="protein sequence ID" value="CAB4901383.1"/>
    <property type="molecule type" value="Genomic_DNA"/>
</dbReference>
<dbReference type="Gene3D" id="3.40.50.300">
    <property type="entry name" value="P-loop containing nucleotide triphosphate hydrolases"/>
    <property type="match status" value="1"/>
</dbReference>
<dbReference type="InterPro" id="IPR005702">
    <property type="entry name" value="Wzc-like_C"/>
</dbReference>
<evidence type="ECO:0000256" key="5">
    <source>
        <dbReference type="ARBA" id="ARBA00022840"/>
    </source>
</evidence>
<proteinExistence type="predicted"/>
<dbReference type="GO" id="GO:0005886">
    <property type="term" value="C:plasma membrane"/>
    <property type="evidence" value="ECO:0007669"/>
    <property type="project" value="UniProtKB-SubCell"/>
</dbReference>
<keyword evidence="2" id="KW-1003">Cell membrane</keyword>
<dbReference type="InterPro" id="IPR027417">
    <property type="entry name" value="P-loop_NTPase"/>
</dbReference>
<keyword evidence="7 8" id="KW-0472">Membrane</keyword>
<evidence type="ECO:0000313" key="10">
    <source>
        <dbReference type="EMBL" id="CAB4901383.1"/>
    </source>
</evidence>
<feature type="domain" description="Polysaccharide chain length determinant N-terminal" evidence="9">
    <location>
        <begin position="2"/>
        <end position="88"/>
    </location>
</feature>
<evidence type="ECO:0000256" key="3">
    <source>
        <dbReference type="ARBA" id="ARBA00022692"/>
    </source>
</evidence>